<keyword evidence="2" id="KW-1185">Reference proteome</keyword>
<dbReference type="AlphaFoldDB" id="A0AAD8NR37"/>
<gene>
    <name evidence="1" type="ORF">QVD17_20536</name>
</gene>
<evidence type="ECO:0000313" key="2">
    <source>
        <dbReference type="Proteomes" id="UP001229421"/>
    </source>
</evidence>
<proteinExistence type="predicted"/>
<dbReference type="Proteomes" id="UP001229421">
    <property type="component" value="Unassembled WGS sequence"/>
</dbReference>
<evidence type="ECO:0000313" key="1">
    <source>
        <dbReference type="EMBL" id="KAK1425190.1"/>
    </source>
</evidence>
<dbReference type="EMBL" id="JAUHHV010000005">
    <property type="protein sequence ID" value="KAK1425190.1"/>
    <property type="molecule type" value="Genomic_DNA"/>
</dbReference>
<accession>A0AAD8NR37</accession>
<reference evidence="1" key="1">
    <citation type="journal article" date="2023" name="bioRxiv">
        <title>Improved chromosome-level genome assembly for marigold (Tagetes erecta).</title>
        <authorList>
            <person name="Jiang F."/>
            <person name="Yuan L."/>
            <person name="Wang S."/>
            <person name="Wang H."/>
            <person name="Xu D."/>
            <person name="Wang A."/>
            <person name="Fan W."/>
        </authorList>
    </citation>
    <scope>NUCLEOTIDE SEQUENCE</scope>
    <source>
        <strain evidence="1">WSJ</strain>
        <tissue evidence="1">Leaf</tissue>
    </source>
</reference>
<comment type="caution">
    <text evidence="1">The sequence shown here is derived from an EMBL/GenBank/DDBJ whole genome shotgun (WGS) entry which is preliminary data.</text>
</comment>
<organism evidence="1 2">
    <name type="scientific">Tagetes erecta</name>
    <name type="common">African marigold</name>
    <dbReference type="NCBI Taxonomy" id="13708"/>
    <lineage>
        <taxon>Eukaryota</taxon>
        <taxon>Viridiplantae</taxon>
        <taxon>Streptophyta</taxon>
        <taxon>Embryophyta</taxon>
        <taxon>Tracheophyta</taxon>
        <taxon>Spermatophyta</taxon>
        <taxon>Magnoliopsida</taxon>
        <taxon>eudicotyledons</taxon>
        <taxon>Gunneridae</taxon>
        <taxon>Pentapetalae</taxon>
        <taxon>asterids</taxon>
        <taxon>campanulids</taxon>
        <taxon>Asterales</taxon>
        <taxon>Asteraceae</taxon>
        <taxon>Asteroideae</taxon>
        <taxon>Heliantheae alliance</taxon>
        <taxon>Tageteae</taxon>
        <taxon>Tagetes</taxon>
    </lineage>
</organism>
<protein>
    <submittedName>
        <fullName evidence="1">Uncharacterized protein</fullName>
    </submittedName>
</protein>
<sequence>MDSWVPLSLKNWKDCFFWVSADVIPSWREHYDQLNVIDHRFEQVDEKLYGLLVEHQMPLQPFPEHVLIITGLSQNWLYEDAEPILKDGDDEIDLVKYMEKKDLGVVKFTFRFLEEHEVNILDRTLLVPIDSHNIRS</sequence>
<name>A0AAD8NR37_TARER</name>